<proteinExistence type="predicted"/>
<evidence type="ECO:0000313" key="2">
    <source>
        <dbReference type="Proteomes" id="UP000515154"/>
    </source>
</evidence>
<keyword evidence="2" id="KW-1185">Reference proteome</keyword>
<protein>
    <submittedName>
        <fullName evidence="3">Uncharacterized protein LOC115221238</fullName>
    </submittedName>
</protein>
<reference evidence="3" key="1">
    <citation type="submission" date="2025-08" db="UniProtKB">
        <authorList>
            <consortium name="RefSeq"/>
        </authorList>
    </citation>
    <scope>IDENTIFICATION</scope>
</reference>
<dbReference type="KEGG" id="osn:115221238"/>
<feature type="domain" description="DUF7083" evidence="1">
    <location>
        <begin position="16"/>
        <end position="100"/>
    </location>
</feature>
<name>A0A6P7TA76_9MOLL</name>
<dbReference type="InterPro" id="IPR055510">
    <property type="entry name" value="DUF7083"/>
</dbReference>
<sequence length="126" mass="15208">MKSKSSGNSEKMFLLDYIANSITEFKYEPDKGVTFEAYYRRYKQIFNKKSKDWDDDMKMRLILRKLAAKHEHYSNYVLPRKPSDINFKDTKDMLYKIFSEESLLFNIHWKCLSLEKNNKDGYITYS</sequence>
<evidence type="ECO:0000259" key="1">
    <source>
        <dbReference type="Pfam" id="PF23309"/>
    </source>
</evidence>
<organism evidence="2 3">
    <name type="scientific">Octopus sinensis</name>
    <name type="common">East Asian common octopus</name>
    <dbReference type="NCBI Taxonomy" id="2607531"/>
    <lineage>
        <taxon>Eukaryota</taxon>
        <taxon>Metazoa</taxon>
        <taxon>Spiralia</taxon>
        <taxon>Lophotrochozoa</taxon>
        <taxon>Mollusca</taxon>
        <taxon>Cephalopoda</taxon>
        <taxon>Coleoidea</taxon>
        <taxon>Octopodiformes</taxon>
        <taxon>Octopoda</taxon>
        <taxon>Incirrata</taxon>
        <taxon>Octopodidae</taxon>
        <taxon>Octopus</taxon>
    </lineage>
</organism>
<evidence type="ECO:0000313" key="3">
    <source>
        <dbReference type="RefSeq" id="XP_029647250.1"/>
    </source>
</evidence>
<dbReference type="AlphaFoldDB" id="A0A6P7TA76"/>
<dbReference type="RefSeq" id="XP_029647250.1">
    <property type="nucleotide sequence ID" value="XM_029791390.1"/>
</dbReference>
<gene>
    <name evidence="3" type="primary">LOC115221238</name>
</gene>
<dbReference type="Pfam" id="PF23309">
    <property type="entry name" value="DUF7083"/>
    <property type="match status" value="1"/>
</dbReference>
<dbReference type="Proteomes" id="UP000515154">
    <property type="component" value="Linkage group LG18"/>
</dbReference>
<accession>A0A6P7TA76</accession>